<keyword evidence="4" id="KW-1185">Reference proteome</keyword>
<dbReference type="EMBL" id="SDRB02010737">
    <property type="protein sequence ID" value="THG04622.1"/>
    <property type="molecule type" value="Genomic_DNA"/>
</dbReference>
<sequence length="556" mass="62650">MVSSRNTVTTTNSSRIVNLFLCLFLAEVGFCFSSKSIDGHDPDEILLQNHQMLAAIHKGSVEQARASHIYSYRHGFRGFAAKMTEDQASQLAEMPGVVSVFRNNRYHVITITEYLRMASWCKKCVYLKPKLEKLAADYYPRVNVTVGEGEERILMTRLHTVADIFCVGCGSILGWKYETAHEKSQKYKEGKPVLQCCEITFQLQFQYGILAALTSQLNSDKQSPARKAIGDSLRSNLRRWALSRISKLHRLTIAVAGERHHRPLVKHIVSSLQFVFSPLSSSLYRLSLLLSSSSSSVWLDNEDLKFQLKLGSSHGYESYPELIYTDDMVSRGLSADDRGPSFPTSRWRGEERILMTRLHTCSDIFCVGCGSILGWNTRLPNEKAKSKKETCSFMYGILAALTSQLNSENSLQQEKLVLFFTHSFTRLKSIVFASLKCLLPLHLFVLNIQQEPYRINSYRREGYNETETVQLLSQTHIQCSLRPGQFINESENSMLHMFSPSSNYQVQYLSSSSNGGQIGATTGGNHLSLSMSNNQERLFINPPQLFATAATSSGFP</sequence>
<feature type="chain" id="PRO_5020243523" description="Yippee domain-containing protein" evidence="1">
    <location>
        <begin position="34"/>
        <end position="556"/>
    </location>
</feature>
<accession>A0A4S4DNL9</accession>
<dbReference type="InterPro" id="IPR037045">
    <property type="entry name" value="S8pro/Inhibitor_I9_sf"/>
</dbReference>
<comment type="caution">
    <text evidence="3">The sequence shown here is derived from an EMBL/GenBank/DDBJ whole genome shotgun (WGS) entry which is preliminary data.</text>
</comment>
<organism evidence="3 4">
    <name type="scientific">Camellia sinensis var. sinensis</name>
    <name type="common">China tea</name>
    <dbReference type="NCBI Taxonomy" id="542762"/>
    <lineage>
        <taxon>Eukaryota</taxon>
        <taxon>Viridiplantae</taxon>
        <taxon>Streptophyta</taxon>
        <taxon>Embryophyta</taxon>
        <taxon>Tracheophyta</taxon>
        <taxon>Spermatophyta</taxon>
        <taxon>Magnoliopsida</taxon>
        <taxon>eudicotyledons</taxon>
        <taxon>Gunneridae</taxon>
        <taxon>Pentapetalae</taxon>
        <taxon>asterids</taxon>
        <taxon>Ericales</taxon>
        <taxon>Theaceae</taxon>
        <taxon>Camellia</taxon>
    </lineage>
</organism>
<gene>
    <name evidence="3" type="ORF">TEA_022038</name>
</gene>
<reference evidence="3 4" key="1">
    <citation type="journal article" date="2018" name="Proc. Natl. Acad. Sci. U.S.A.">
        <title>Draft genome sequence of Camellia sinensis var. sinensis provides insights into the evolution of the tea genome and tea quality.</title>
        <authorList>
            <person name="Wei C."/>
            <person name="Yang H."/>
            <person name="Wang S."/>
            <person name="Zhao J."/>
            <person name="Liu C."/>
            <person name="Gao L."/>
            <person name="Xia E."/>
            <person name="Lu Y."/>
            <person name="Tai Y."/>
            <person name="She G."/>
            <person name="Sun J."/>
            <person name="Cao H."/>
            <person name="Tong W."/>
            <person name="Gao Q."/>
            <person name="Li Y."/>
            <person name="Deng W."/>
            <person name="Jiang X."/>
            <person name="Wang W."/>
            <person name="Chen Q."/>
            <person name="Zhang S."/>
            <person name="Li H."/>
            <person name="Wu J."/>
            <person name="Wang P."/>
            <person name="Li P."/>
            <person name="Shi C."/>
            <person name="Zheng F."/>
            <person name="Jian J."/>
            <person name="Huang B."/>
            <person name="Shan D."/>
            <person name="Shi M."/>
            <person name="Fang C."/>
            <person name="Yue Y."/>
            <person name="Li F."/>
            <person name="Li D."/>
            <person name="Wei S."/>
            <person name="Han B."/>
            <person name="Jiang C."/>
            <person name="Yin Y."/>
            <person name="Xia T."/>
            <person name="Zhang Z."/>
            <person name="Bennetzen J.L."/>
            <person name="Zhao S."/>
            <person name="Wan X."/>
        </authorList>
    </citation>
    <scope>NUCLEOTIDE SEQUENCE [LARGE SCALE GENOMIC DNA]</scope>
    <source>
        <strain evidence="4">cv. Shuchazao</strain>
        <tissue evidence="3">Leaf</tissue>
    </source>
</reference>
<dbReference type="InterPro" id="IPR010259">
    <property type="entry name" value="S8pro/Inhibitor_I9"/>
</dbReference>
<evidence type="ECO:0000313" key="4">
    <source>
        <dbReference type="Proteomes" id="UP000306102"/>
    </source>
</evidence>
<evidence type="ECO:0000313" key="3">
    <source>
        <dbReference type="EMBL" id="THG04622.1"/>
    </source>
</evidence>
<dbReference type="PROSITE" id="PS51792">
    <property type="entry name" value="YIPPEE"/>
    <property type="match status" value="1"/>
</dbReference>
<keyword evidence="1" id="KW-0732">Signal</keyword>
<dbReference type="InterPro" id="IPR034751">
    <property type="entry name" value="Yippee"/>
</dbReference>
<dbReference type="STRING" id="542762.A0A4S4DNL9"/>
<feature type="signal peptide" evidence="1">
    <location>
        <begin position="1"/>
        <end position="33"/>
    </location>
</feature>
<feature type="domain" description="Yippee" evidence="2">
    <location>
        <begin position="97"/>
        <end position="203"/>
    </location>
</feature>
<dbReference type="Pfam" id="PF05922">
    <property type="entry name" value="Inhibitor_I9"/>
    <property type="match status" value="1"/>
</dbReference>
<dbReference type="AlphaFoldDB" id="A0A4S4DNL9"/>
<dbReference type="Proteomes" id="UP000306102">
    <property type="component" value="Unassembled WGS sequence"/>
</dbReference>
<evidence type="ECO:0000256" key="1">
    <source>
        <dbReference type="SAM" id="SignalP"/>
    </source>
</evidence>
<dbReference type="Gene3D" id="3.30.70.80">
    <property type="entry name" value="Peptidase S8 propeptide/proteinase inhibitor I9"/>
    <property type="match status" value="1"/>
</dbReference>
<protein>
    <recommendedName>
        <fullName evidence="2">Yippee domain-containing protein</fullName>
    </recommendedName>
</protein>
<proteinExistence type="predicted"/>
<dbReference type="PANTHER" id="PTHR13848">
    <property type="entry name" value="PROTEIN YIPPEE-LIKE CG15309-RELATED"/>
    <property type="match status" value="1"/>
</dbReference>
<name>A0A4S4DNL9_CAMSN</name>
<dbReference type="InterPro" id="IPR039058">
    <property type="entry name" value="Yippee_fam"/>
</dbReference>
<evidence type="ECO:0000259" key="2">
    <source>
        <dbReference type="PROSITE" id="PS51792"/>
    </source>
</evidence>